<evidence type="ECO:0000313" key="1">
    <source>
        <dbReference type="EMBL" id="ARN74522.1"/>
    </source>
</evidence>
<dbReference type="Gene3D" id="3.40.50.2000">
    <property type="entry name" value="Glycogen Phosphorylase B"/>
    <property type="match status" value="1"/>
</dbReference>
<dbReference type="STRING" id="716816.BST96_10560"/>
<protein>
    <recommendedName>
        <fullName evidence="3">Glycosyltransferase</fullName>
    </recommendedName>
</protein>
<evidence type="ECO:0008006" key="3">
    <source>
        <dbReference type="Google" id="ProtNLM"/>
    </source>
</evidence>
<dbReference type="Pfam" id="PF13692">
    <property type="entry name" value="Glyco_trans_1_4"/>
    <property type="match status" value="1"/>
</dbReference>
<organism evidence="1 2">
    <name type="scientific">Oceanicoccus sagamiensis</name>
    <dbReference type="NCBI Taxonomy" id="716816"/>
    <lineage>
        <taxon>Bacteria</taxon>
        <taxon>Pseudomonadati</taxon>
        <taxon>Pseudomonadota</taxon>
        <taxon>Gammaproteobacteria</taxon>
        <taxon>Cellvibrionales</taxon>
        <taxon>Spongiibacteraceae</taxon>
        <taxon>Oceanicoccus</taxon>
    </lineage>
</organism>
<evidence type="ECO:0000313" key="2">
    <source>
        <dbReference type="Proteomes" id="UP000193450"/>
    </source>
</evidence>
<reference evidence="1 2" key="1">
    <citation type="submission" date="2016-11" db="EMBL/GenBank/DDBJ databases">
        <title>Trade-off between light-utilization and light-protection in marine flavobacteria.</title>
        <authorList>
            <person name="Kumagai Y."/>
        </authorList>
    </citation>
    <scope>NUCLEOTIDE SEQUENCE [LARGE SCALE GENOMIC DNA]</scope>
    <source>
        <strain evidence="1 2">NBRC 107125</strain>
    </source>
</reference>
<accession>A0A1X9NDP3</accession>
<gene>
    <name evidence="1" type="ORF">BST96_10560</name>
</gene>
<name>A0A1X9NDP3_9GAMM</name>
<dbReference type="AlphaFoldDB" id="A0A1X9NDP3"/>
<dbReference type="EMBL" id="CP019343">
    <property type="protein sequence ID" value="ARN74522.1"/>
    <property type="molecule type" value="Genomic_DNA"/>
</dbReference>
<dbReference type="SUPFAM" id="SSF53756">
    <property type="entry name" value="UDP-Glycosyltransferase/glycogen phosphorylase"/>
    <property type="match status" value="1"/>
</dbReference>
<sequence length="267" mass="30124">MHTLTRPTWEKADIKIFDWSDDFSAFESNEDNKRKITESVDYYLKTADIVLTINEKLSQQAKTIAKHVLQVPNATNYFTFKQPGTLATIAELEALSGPIIGYIGWLNPTRLDSELIDYMAKSRPDYNFVFMGPSTDEHPLGMAAESNNNVYILPPRQYTQLYSVYNYFDVCILPNLINEHTNGNDPIKLYDYLASGKPLVTTNTSGADKLADVISIAHSHGEFLEAIDDSLAGDNGETEARVKLAFDNSWEKRITLILDEINTIKDK</sequence>
<dbReference type="KEGG" id="osg:BST96_10560"/>
<dbReference type="Proteomes" id="UP000193450">
    <property type="component" value="Chromosome"/>
</dbReference>
<proteinExistence type="predicted"/>
<keyword evidence="2" id="KW-1185">Reference proteome</keyword>